<keyword evidence="1" id="KW-0542">Nucleomorph</keyword>
<dbReference type="AlphaFoldDB" id="A0A060DBE3"/>
<organism evidence="1 2">
    <name type="scientific">Lotharella oceanica</name>
    <dbReference type="NCBI Taxonomy" id="641309"/>
    <lineage>
        <taxon>Eukaryota</taxon>
        <taxon>Sar</taxon>
        <taxon>Rhizaria</taxon>
        <taxon>Cercozoa</taxon>
        <taxon>Chlorarachniophyceae</taxon>
        <taxon>Lotharella</taxon>
    </lineage>
</organism>
<gene>
    <name evidence="1" type="ORF">M951_chr2108</name>
</gene>
<protein>
    <submittedName>
        <fullName evidence="1">Uncharacterized protein</fullName>
    </submittedName>
</protein>
<dbReference type="EMBL" id="CP006628">
    <property type="protein sequence ID" value="AIB09805.1"/>
    <property type="molecule type" value="Genomic_DNA"/>
</dbReference>
<evidence type="ECO:0000313" key="1">
    <source>
        <dbReference type="EMBL" id="AIB09805.1"/>
    </source>
</evidence>
<proteinExistence type="predicted"/>
<evidence type="ECO:0000313" key="2">
    <source>
        <dbReference type="Proteomes" id="UP000243670"/>
    </source>
</evidence>
<dbReference type="Proteomes" id="UP000243670">
    <property type="component" value="Nucleomorph 2"/>
</dbReference>
<name>A0A060DBE3_9EUKA</name>
<sequence>MIIISIKLLIQINMGYVSELNTFIRKNINKITDENIIKYKYNNTKIFIYKYNNILKIKKLLNKFIYQKALYFISSEIYKRTMIKLKFKKINSYI</sequence>
<reference evidence="1 2" key="1">
    <citation type="journal article" date="2014" name="BMC Genomics">
        <title>Nucleomorph and plastid genome sequences of the chlorarachniophyte Lotharella oceanica: convergent reductive evolution and frequent recombination in nucleomorph-bearing algae.</title>
        <authorList>
            <person name="Tanifuji G."/>
            <person name="Onodera N.T."/>
            <person name="Brown M.W."/>
            <person name="Curtis B.A."/>
            <person name="Roger A.J."/>
            <person name="Ka-Shu Wong G."/>
            <person name="Melkonian M."/>
            <person name="Archibald J.M."/>
        </authorList>
    </citation>
    <scope>NUCLEOTIDE SEQUENCE [LARGE SCALE GENOMIC DNA]</scope>
    <source>
        <strain evidence="1 2">CCMP622</strain>
    </source>
</reference>
<geneLocation type="nucleomorph" evidence="1"/>
<accession>A0A060DBE3</accession>